<organism evidence="1 2">
    <name type="scientific">Vibrio phage 1.202.O._10N.222.45.E8</name>
    <dbReference type="NCBI Taxonomy" id="1881262"/>
    <lineage>
        <taxon>Viruses</taxon>
        <taxon>Duplodnaviria</taxon>
        <taxon>Heunggongvirae</taxon>
        <taxon>Uroviricota</taxon>
        <taxon>Caudoviricetes</taxon>
        <taxon>Peduoviridae</taxon>
        <taxon>Canoevirus</taxon>
        <taxon>Canoevirus canoe</taxon>
    </lineage>
</organism>
<protein>
    <submittedName>
        <fullName evidence="1">Uncharacterized protein</fullName>
    </submittedName>
</protein>
<reference evidence="1 2" key="1">
    <citation type="submission" date="2017-11" db="EMBL/GenBank/DDBJ databases">
        <title>A major lineage of nontailed dsDNA viruses as unrecognized killers of marine bacteria.</title>
        <authorList>
            <person name="Kauffman K.M."/>
            <person name="Hussain F.A."/>
            <person name="Yang J."/>
            <person name="Arevalo P."/>
            <person name="Brown J.M."/>
            <person name="Chang W.K."/>
            <person name="VanInsberghe D."/>
            <person name="Elsherbini J."/>
            <person name="Cutler M.B."/>
            <person name="Kelly L."/>
            <person name="Polz M.F."/>
        </authorList>
    </citation>
    <scope>NUCLEOTIDE SEQUENCE [LARGE SCALE GENOMIC DNA]</scope>
</reference>
<proteinExistence type="predicted"/>
<dbReference type="EMBL" id="MG592573">
    <property type="protein sequence ID" value="AUR95194.1"/>
    <property type="molecule type" value="Genomic_DNA"/>
</dbReference>
<evidence type="ECO:0000313" key="1">
    <source>
        <dbReference type="EMBL" id="AUR95194.1"/>
    </source>
</evidence>
<keyword evidence="2" id="KW-1185">Reference proteome</keyword>
<evidence type="ECO:0000313" key="2">
    <source>
        <dbReference type="Proteomes" id="UP000266567"/>
    </source>
</evidence>
<name>A0A2I7RNH3_9CAUD</name>
<gene>
    <name evidence="1" type="ORF">NVP1202O_16</name>
</gene>
<dbReference type="Proteomes" id="UP000266567">
    <property type="component" value="Segment"/>
</dbReference>
<accession>A0A2I7RNH3</accession>
<sequence>MDKFQENALAWFEGIASESTHQRGEPYLSYEAYIKKLIEQDLARKCTV</sequence>